<dbReference type="InterPro" id="IPR014729">
    <property type="entry name" value="Rossmann-like_a/b/a_fold"/>
</dbReference>
<evidence type="ECO:0000256" key="2">
    <source>
        <dbReference type="ARBA" id="ARBA00022490"/>
    </source>
</evidence>
<keyword evidence="4 11" id="KW-0547">Nucleotide-binding</keyword>
<name>A0A5S9NJW0_9HYPH</name>
<proteinExistence type="inferred from homology"/>
<dbReference type="Pfam" id="PF22421">
    <property type="entry name" value="SYY_C-terminal"/>
    <property type="match status" value="1"/>
</dbReference>
<evidence type="ECO:0000256" key="5">
    <source>
        <dbReference type="ARBA" id="ARBA00022840"/>
    </source>
</evidence>
<sequence>MSKFRSDFLRTLDERGFIHQISDEQGLDDLFAKETVTAYIGFDPTAPSLHAGGLIQIMMLHWLQATGHRPVSLMGGGTGMVGDPSFKDEARQLMTVDTIEANIASIKRVFSNYLNYGDGNHGDSLRGAMMINNAEWLRELNYLEFLRDVGRHFSVNRMLSFDSVKMRLEREQSLSFLEFNYMILQAYDFVELNKRYGVRLQMGGSDQWGNIVNGIDLGHRMGTPQLYALTSPLLTTASGAKMGKTLGGAVWLNADMLGPYEFWQYWRNTEDADVPRFLKLYTTLPMAEIARLSSLGGAELNEVKKILATEVTAMLHGRAAAEAAAETARKTFEEGSVSADLPTVEVPAAELDAGIGVLVAFAEKTGLVASNGEARRQIKGGGLKVNDTTVTDEKAVLTSRDLTPEGVVKLSLGKKKHVLLRPV</sequence>
<dbReference type="FunFam" id="3.40.50.620:FF:000008">
    <property type="entry name" value="Tyrosine--tRNA ligase"/>
    <property type="match status" value="1"/>
</dbReference>
<dbReference type="InterPro" id="IPR002305">
    <property type="entry name" value="aa-tRNA-synth_Ic"/>
</dbReference>
<dbReference type="AlphaFoldDB" id="A0A5S9NJW0"/>
<dbReference type="Gene3D" id="3.10.290.10">
    <property type="entry name" value="RNA-binding S4 domain"/>
    <property type="match status" value="1"/>
</dbReference>
<keyword evidence="7 11" id="KW-0648">Protein biosynthesis</keyword>
<dbReference type="PANTHER" id="PTHR11766">
    <property type="entry name" value="TYROSYL-TRNA SYNTHETASE"/>
    <property type="match status" value="1"/>
</dbReference>
<dbReference type="InterPro" id="IPR002307">
    <property type="entry name" value="Tyr-tRNA-ligase"/>
</dbReference>
<feature type="short sequence motif" description="'HIGH' region" evidence="11">
    <location>
        <begin position="44"/>
        <end position="53"/>
    </location>
</feature>
<dbReference type="InterPro" id="IPR054608">
    <property type="entry name" value="SYY-like_C"/>
</dbReference>
<reference evidence="14 15" key="1">
    <citation type="submission" date="2019-12" db="EMBL/GenBank/DDBJ databases">
        <authorList>
            <person name="Reyes-Prieto M."/>
        </authorList>
    </citation>
    <scope>NUCLEOTIDE SEQUENCE [LARGE SCALE GENOMIC DNA]</scope>
    <source>
        <strain evidence="14">HF14-78462</strain>
    </source>
</reference>
<evidence type="ECO:0000256" key="6">
    <source>
        <dbReference type="ARBA" id="ARBA00022884"/>
    </source>
</evidence>
<dbReference type="FunFam" id="1.10.240.10:FF:000001">
    <property type="entry name" value="Tyrosine--tRNA ligase"/>
    <property type="match status" value="1"/>
</dbReference>
<dbReference type="PROSITE" id="PS00178">
    <property type="entry name" value="AA_TRNA_LIGASE_I"/>
    <property type="match status" value="1"/>
</dbReference>
<comment type="function">
    <text evidence="11">Catalyzes the attachment of tyrosine to tRNA(Tyr) in a two-step reaction: tyrosine is first activated by ATP to form Tyr-AMP and then transferred to the acceptor end of tRNA(Tyr).</text>
</comment>
<dbReference type="RefSeq" id="WP_159598032.1">
    <property type="nucleotide sequence ID" value="NZ_CACSAS010000001.1"/>
</dbReference>
<keyword evidence="3 11" id="KW-0436">Ligase</keyword>
<dbReference type="CDD" id="cd00165">
    <property type="entry name" value="S4"/>
    <property type="match status" value="1"/>
</dbReference>
<feature type="binding site" evidence="11">
    <location>
        <position position="244"/>
    </location>
    <ligand>
        <name>ATP</name>
        <dbReference type="ChEBI" id="CHEBI:30616"/>
    </ligand>
</feature>
<dbReference type="Gene3D" id="1.10.240.10">
    <property type="entry name" value="Tyrosyl-Transfer RNA Synthetase"/>
    <property type="match status" value="1"/>
</dbReference>
<feature type="binding site" evidence="11">
    <location>
        <position position="39"/>
    </location>
    <ligand>
        <name>L-tyrosine</name>
        <dbReference type="ChEBI" id="CHEBI:58315"/>
    </ligand>
</feature>
<evidence type="ECO:0000256" key="8">
    <source>
        <dbReference type="ARBA" id="ARBA00023146"/>
    </source>
</evidence>
<evidence type="ECO:0000256" key="4">
    <source>
        <dbReference type="ARBA" id="ARBA00022741"/>
    </source>
</evidence>
<dbReference type="GO" id="GO:0042803">
    <property type="term" value="F:protein homodimerization activity"/>
    <property type="evidence" value="ECO:0007669"/>
    <property type="project" value="UniProtKB-ARBA"/>
</dbReference>
<evidence type="ECO:0000256" key="1">
    <source>
        <dbReference type="ARBA" id="ARBA00004496"/>
    </source>
</evidence>
<keyword evidence="6 12" id="KW-0694">RNA-binding</keyword>
<dbReference type="NCBIfam" id="TIGR00234">
    <property type="entry name" value="tyrS"/>
    <property type="match status" value="1"/>
</dbReference>
<dbReference type="HAMAP" id="MF_02006">
    <property type="entry name" value="Tyr_tRNA_synth_type1"/>
    <property type="match status" value="1"/>
</dbReference>
<comment type="subcellular location">
    <subcellularLocation>
        <location evidence="1 11">Cytoplasm</location>
    </subcellularLocation>
</comment>
<keyword evidence="5 11" id="KW-0067">ATP-binding</keyword>
<dbReference type="GO" id="GO:0005524">
    <property type="term" value="F:ATP binding"/>
    <property type="evidence" value="ECO:0007669"/>
    <property type="project" value="UniProtKB-UniRule"/>
</dbReference>
<feature type="short sequence motif" description="'KMSKS' region" evidence="11">
    <location>
        <begin position="241"/>
        <end position="245"/>
    </location>
</feature>
<dbReference type="Pfam" id="PF00579">
    <property type="entry name" value="tRNA-synt_1b"/>
    <property type="match status" value="1"/>
</dbReference>
<accession>A0A5S9NJW0</accession>
<evidence type="ECO:0000256" key="10">
    <source>
        <dbReference type="ARBA" id="ARBA00060965"/>
    </source>
</evidence>
<dbReference type="PROSITE" id="PS50889">
    <property type="entry name" value="S4"/>
    <property type="match status" value="1"/>
</dbReference>
<dbReference type="GO" id="GO:0005829">
    <property type="term" value="C:cytosol"/>
    <property type="evidence" value="ECO:0007669"/>
    <property type="project" value="TreeGrafter"/>
</dbReference>
<dbReference type="PRINTS" id="PR01040">
    <property type="entry name" value="TRNASYNTHTYR"/>
</dbReference>
<dbReference type="SUPFAM" id="SSF52374">
    <property type="entry name" value="Nucleotidylyl transferase"/>
    <property type="match status" value="1"/>
</dbReference>
<evidence type="ECO:0000256" key="7">
    <source>
        <dbReference type="ARBA" id="ARBA00022917"/>
    </source>
</evidence>
<feature type="domain" description="Tyrosine--tRNA ligase SYY-like C-terminal" evidence="13">
    <location>
        <begin position="345"/>
        <end position="420"/>
    </location>
</feature>
<dbReference type="GO" id="GO:0006437">
    <property type="term" value="P:tyrosyl-tRNA aminoacylation"/>
    <property type="evidence" value="ECO:0007669"/>
    <property type="project" value="UniProtKB-UniRule"/>
</dbReference>
<keyword evidence="2 11" id="KW-0963">Cytoplasm</keyword>
<dbReference type="InterPro" id="IPR024107">
    <property type="entry name" value="Tyr-tRNA-ligase_bac_1"/>
</dbReference>
<keyword evidence="8 11" id="KW-0030">Aminoacyl-tRNA synthetase</keyword>
<protein>
    <recommendedName>
        <fullName evidence="11">Tyrosine--tRNA ligase</fullName>
        <ecNumber evidence="11">6.1.1.1</ecNumber>
    </recommendedName>
    <alternativeName>
        <fullName evidence="11">Tyrosyl-tRNA synthetase</fullName>
        <shortName evidence="11">TyrRS</shortName>
    </alternativeName>
</protein>
<comment type="subunit">
    <text evidence="11">Homodimer.</text>
</comment>
<dbReference type="EC" id="6.1.1.1" evidence="11"/>
<evidence type="ECO:0000256" key="9">
    <source>
        <dbReference type="ARBA" id="ARBA00048248"/>
    </source>
</evidence>
<dbReference type="Gene3D" id="3.40.50.620">
    <property type="entry name" value="HUPs"/>
    <property type="match status" value="1"/>
</dbReference>
<evidence type="ECO:0000313" key="15">
    <source>
        <dbReference type="Proteomes" id="UP000433050"/>
    </source>
</evidence>
<dbReference type="InterPro" id="IPR001412">
    <property type="entry name" value="aa-tRNA-synth_I_CS"/>
</dbReference>
<dbReference type="GO" id="GO:0003723">
    <property type="term" value="F:RNA binding"/>
    <property type="evidence" value="ECO:0007669"/>
    <property type="project" value="UniProtKB-KW"/>
</dbReference>
<evidence type="ECO:0000313" key="14">
    <source>
        <dbReference type="EMBL" id="CAA0089190.1"/>
    </source>
</evidence>
<dbReference type="SUPFAM" id="SSF55174">
    <property type="entry name" value="Alpha-L RNA-binding motif"/>
    <property type="match status" value="1"/>
</dbReference>
<dbReference type="PANTHER" id="PTHR11766:SF0">
    <property type="entry name" value="TYROSINE--TRNA LIGASE, MITOCHONDRIAL"/>
    <property type="match status" value="1"/>
</dbReference>
<evidence type="ECO:0000256" key="3">
    <source>
        <dbReference type="ARBA" id="ARBA00022598"/>
    </source>
</evidence>
<organism evidence="14 15">
    <name type="scientific">Starkeya nomas</name>
    <dbReference type="NCBI Taxonomy" id="2666134"/>
    <lineage>
        <taxon>Bacteria</taxon>
        <taxon>Pseudomonadati</taxon>
        <taxon>Pseudomonadota</taxon>
        <taxon>Alphaproteobacteria</taxon>
        <taxon>Hyphomicrobiales</taxon>
        <taxon>Xanthobacteraceae</taxon>
        <taxon>Starkeya</taxon>
    </lineage>
</organism>
<comment type="similarity">
    <text evidence="10 11">Belongs to the class-I aminoacyl-tRNA synthetase family. TyrS type 1 subfamily.</text>
</comment>
<evidence type="ECO:0000259" key="13">
    <source>
        <dbReference type="Pfam" id="PF22421"/>
    </source>
</evidence>
<dbReference type="InterPro" id="IPR036986">
    <property type="entry name" value="S4_RNA-bd_sf"/>
</dbReference>
<evidence type="ECO:0000256" key="12">
    <source>
        <dbReference type="PROSITE-ProRule" id="PRU00182"/>
    </source>
</evidence>
<evidence type="ECO:0000256" key="11">
    <source>
        <dbReference type="HAMAP-Rule" id="MF_02006"/>
    </source>
</evidence>
<feature type="binding site" evidence="11">
    <location>
        <position position="185"/>
    </location>
    <ligand>
        <name>L-tyrosine</name>
        <dbReference type="ChEBI" id="CHEBI:58315"/>
    </ligand>
</feature>
<comment type="catalytic activity">
    <reaction evidence="9 11">
        <text>tRNA(Tyr) + L-tyrosine + ATP = L-tyrosyl-tRNA(Tyr) + AMP + diphosphate + H(+)</text>
        <dbReference type="Rhea" id="RHEA:10220"/>
        <dbReference type="Rhea" id="RHEA-COMP:9706"/>
        <dbReference type="Rhea" id="RHEA-COMP:9707"/>
        <dbReference type="ChEBI" id="CHEBI:15378"/>
        <dbReference type="ChEBI" id="CHEBI:30616"/>
        <dbReference type="ChEBI" id="CHEBI:33019"/>
        <dbReference type="ChEBI" id="CHEBI:58315"/>
        <dbReference type="ChEBI" id="CHEBI:78442"/>
        <dbReference type="ChEBI" id="CHEBI:78536"/>
        <dbReference type="ChEBI" id="CHEBI:456215"/>
        <dbReference type="EC" id="6.1.1.1"/>
    </reaction>
</comment>
<dbReference type="CDD" id="cd00805">
    <property type="entry name" value="TyrRS_core"/>
    <property type="match status" value="1"/>
</dbReference>
<dbReference type="EMBL" id="CACSAS010000001">
    <property type="protein sequence ID" value="CAA0089190.1"/>
    <property type="molecule type" value="Genomic_DNA"/>
</dbReference>
<feature type="binding site" evidence="11">
    <location>
        <position position="181"/>
    </location>
    <ligand>
        <name>L-tyrosine</name>
        <dbReference type="ChEBI" id="CHEBI:58315"/>
    </ligand>
</feature>
<dbReference type="GO" id="GO:0004831">
    <property type="term" value="F:tyrosine-tRNA ligase activity"/>
    <property type="evidence" value="ECO:0007669"/>
    <property type="project" value="UniProtKB-UniRule"/>
</dbReference>
<dbReference type="Proteomes" id="UP000433050">
    <property type="component" value="Unassembled WGS sequence"/>
</dbReference>
<gene>
    <name evidence="11 14" type="primary">tyrS</name>
    <name evidence="14" type="ORF">STARVERO_00883</name>
</gene>
<dbReference type="InterPro" id="IPR024088">
    <property type="entry name" value="Tyr-tRNA-ligase_bac-type"/>
</dbReference>
<keyword evidence="15" id="KW-1185">Reference proteome</keyword>